<gene>
    <name evidence="1" type="ORF">ET471_14965</name>
</gene>
<proteinExistence type="predicted"/>
<sequence length="230" mass="24235">MTLLAHPLTAAAVDLADPAPAAARPYVAPRLELVTCPRLLTAYDGFVVSGRASGSELDGIDVEVSVAGVTRQGHLRDGIWSVRFEDGALSLRHAGVRSVTARVTDAWFNTAQTSAWVTIDEFEDGYVHVDARHDVVGGLGADGSLTCSGELGLGTHDQGRELVVVLVRDDTEAVVVSTGRVQAGWRHGEWAAALPLAGVAPGRYRVRALLTDASHPSLVRVAAGRPFTLA</sequence>
<dbReference type="Proteomes" id="UP000292118">
    <property type="component" value="Chromosome"/>
</dbReference>
<dbReference type="RefSeq" id="WP_129189597.1">
    <property type="nucleotide sequence ID" value="NZ_CP035493.1"/>
</dbReference>
<reference evidence="1 2" key="1">
    <citation type="submission" date="2019-01" db="EMBL/GenBank/DDBJ databases">
        <title>Genome sequencing of strain FW10M-9.</title>
        <authorList>
            <person name="Heo J."/>
            <person name="Kim S.-J."/>
            <person name="Kim J.-S."/>
            <person name="Hong S.-B."/>
            <person name="Kwon S.-W."/>
        </authorList>
    </citation>
    <scope>NUCLEOTIDE SEQUENCE [LARGE SCALE GENOMIC DNA]</scope>
    <source>
        <strain evidence="1 2">FW10M-9</strain>
    </source>
</reference>
<dbReference type="KEGG" id="xya:ET471_14965"/>
<dbReference type="AlphaFoldDB" id="A0A4P6FKM1"/>
<dbReference type="Gene3D" id="2.60.40.10">
    <property type="entry name" value="Immunoglobulins"/>
    <property type="match status" value="1"/>
</dbReference>
<dbReference type="EMBL" id="CP035493">
    <property type="protein sequence ID" value="QAY71178.1"/>
    <property type="molecule type" value="Genomic_DNA"/>
</dbReference>
<dbReference type="InterPro" id="IPR013783">
    <property type="entry name" value="Ig-like_fold"/>
</dbReference>
<keyword evidence="2" id="KW-1185">Reference proteome</keyword>
<protein>
    <submittedName>
        <fullName evidence="1">Uncharacterized protein</fullName>
    </submittedName>
</protein>
<organism evidence="1 2">
    <name type="scientific">Xylanimonas protaetiae</name>
    <dbReference type="NCBI Taxonomy" id="2509457"/>
    <lineage>
        <taxon>Bacteria</taxon>
        <taxon>Bacillati</taxon>
        <taxon>Actinomycetota</taxon>
        <taxon>Actinomycetes</taxon>
        <taxon>Micrococcales</taxon>
        <taxon>Promicromonosporaceae</taxon>
        <taxon>Xylanimonas</taxon>
    </lineage>
</organism>
<dbReference type="GO" id="GO:0005975">
    <property type="term" value="P:carbohydrate metabolic process"/>
    <property type="evidence" value="ECO:0007669"/>
    <property type="project" value="UniProtKB-ARBA"/>
</dbReference>
<name>A0A4P6FKM1_9MICO</name>
<accession>A0A4P6FKM1</accession>
<evidence type="ECO:0000313" key="2">
    <source>
        <dbReference type="Proteomes" id="UP000292118"/>
    </source>
</evidence>
<evidence type="ECO:0000313" key="1">
    <source>
        <dbReference type="EMBL" id="QAY71178.1"/>
    </source>
</evidence>
<dbReference type="OrthoDB" id="5142326at2"/>